<comment type="caution">
    <text evidence="5">The sequence shown here is derived from an EMBL/GenBank/DDBJ whole genome shotgun (WGS) entry which is preliminary data.</text>
</comment>
<dbReference type="GO" id="GO:0000287">
    <property type="term" value="F:magnesium ion binding"/>
    <property type="evidence" value="ECO:0007669"/>
    <property type="project" value="TreeGrafter"/>
</dbReference>
<keyword evidence="2 4" id="KW-0479">Metal-binding</keyword>
<gene>
    <name evidence="5" type="ORF">HZZ10_17310</name>
</gene>
<evidence type="ECO:0000256" key="4">
    <source>
        <dbReference type="PIRSR" id="PIRSR015582-2"/>
    </source>
</evidence>
<reference evidence="5 6" key="1">
    <citation type="submission" date="2020-07" db="EMBL/GenBank/DDBJ databases">
        <title>MOT database genomes.</title>
        <authorList>
            <person name="Joseph S."/>
            <person name="Aduse-Opoku J."/>
            <person name="Hashim A."/>
            <person name="Wade W."/>
            <person name="Curtis M."/>
        </authorList>
    </citation>
    <scope>NUCLEOTIDE SEQUENCE [LARGE SCALE GENOMIC DNA]</scope>
    <source>
        <strain evidence="5 6">DSM 100099</strain>
    </source>
</reference>
<organism evidence="5 6">
    <name type="scientific">Sanguibacter inulinus</name>
    <dbReference type="NCBI Taxonomy" id="60922"/>
    <lineage>
        <taxon>Bacteria</taxon>
        <taxon>Bacillati</taxon>
        <taxon>Actinomycetota</taxon>
        <taxon>Actinomycetes</taxon>
        <taxon>Micrococcales</taxon>
        <taxon>Sanguibacteraceae</taxon>
        <taxon>Sanguibacter</taxon>
    </lineage>
</organism>
<dbReference type="GO" id="GO:0006107">
    <property type="term" value="P:oxaloacetate metabolic process"/>
    <property type="evidence" value="ECO:0007669"/>
    <property type="project" value="TreeGrafter"/>
</dbReference>
<dbReference type="Proteomes" id="UP000561011">
    <property type="component" value="Unassembled WGS sequence"/>
</dbReference>
<name>A0A853EXL6_9MICO</name>
<evidence type="ECO:0000313" key="5">
    <source>
        <dbReference type="EMBL" id="NYS95269.1"/>
    </source>
</evidence>
<evidence type="ECO:0000256" key="1">
    <source>
        <dbReference type="ARBA" id="ARBA00001946"/>
    </source>
</evidence>
<dbReference type="GO" id="GO:0016829">
    <property type="term" value="F:lyase activity"/>
    <property type="evidence" value="ECO:0007669"/>
    <property type="project" value="UniProtKB-KW"/>
</dbReference>
<dbReference type="Pfam" id="PF15617">
    <property type="entry name" value="C-C_Bond_Lyase"/>
    <property type="match status" value="1"/>
</dbReference>
<accession>A0A853EXL6</accession>
<dbReference type="InterPro" id="IPR039480">
    <property type="entry name" value="C-C_Bond_Lyase-like"/>
</dbReference>
<dbReference type="PANTHER" id="PTHR32308">
    <property type="entry name" value="LYASE BETA SUBUNIT, PUTATIVE (AFU_ORTHOLOGUE AFUA_4G13030)-RELATED"/>
    <property type="match status" value="1"/>
</dbReference>
<dbReference type="EMBL" id="JACBYE010000064">
    <property type="protein sequence ID" value="NYS95269.1"/>
    <property type="molecule type" value="Genomic_DNA"/>
</dbReference>
<keyword evidence="6" id="KW-1185">Reference proteome</keyword>
<evidence type="ECO:0000256" key="3">
    <source>
        <dbReference type="ARBA" id="ARBA00022842"/>
    </source>
</evidence>
<proteinExistence type="predicted"/>
<dbReference type="InterPro" id="IPR040442">
    <property type="entry name" value="Pyrv_kinase-like_dom_sf"/>
</dbReference>
<keyword evidence="3 4" id="KW-0460">Magnesium</keyword>
<comment type="cofactor">
    <cofactor evidence="1">
        <name>Mg(2+)</name>
        <dbReference type="ChEBI" id="CHEBI:18420"/>
    </cofactor>
</comment>
<dbReference type="PANTHER" id="PTHR32308:SF10">
    <property type="entry name" value="CITRATE LYASE SUBUNIT BETA"/>
    <property type="match status" value="1"/>
</dbReference>
<dbReference type="InterPro" id="IPR011206">
    <property type="entry name" value="Citrate_lyase_beta/mcl1/mcl2"/>
</dbReference>
<dbReference type="SUPFAM" id="SSF51621">
    <property type="entry name" value="Phosphoenolpyruvate/pyruvate domain"/>
    <property type="match status" value="1"/>
</dbReference>
<keyword evidence="5" id="KW-0456">Lyase</keyword>
<feature type="binding site" evidence="4">
    <location>
        <position position="171"/>
    </location>
    <ligand>
        <name>Mg(2+)</name>
        <dbReference type="ChEBI" id="CHEBI:18420"/>
    </ligand>
</feature>
<dbReference type="Gene3D" id="3.20.20.60">
    <property type="entry name" value="Phosphoenolpyruvate-binding domains"/>
    <property type="match status" value="2"/>
</dbReference>
<dbReference type="InterPro" id="IPR015813">
    <property type="entry name" value="Pyrv/PenolPyrv_kinase-like_dom"/>
</dbReference>
<sequence>MRHFEYLSDAEIQRLFHRAPQPFTVDTDPGMLAMGLGATLYSPGTRPRLAADIAKRAAYGVVSLVVCLEDSIADEEVPFAEQNTVAQLREYAQTGASGPLIFVRVRSAYQIRLIVDGLGEHLPVLAGFVIPKFLGSTGVEFLEEIEAASERTGRRLYAMPVLESPELAYTETRRDELEGVRQLLMKHRSTILAVRTGATDLSSAYGLRRNRELTIYHVHVIASVISDIVNVLGRAGGDGFVITGPVWEYFSYQERIFKPQLRESPFKEHDERPLRAKMIDADLDGLIREVVLDQANGLTGKTVIHPSHVAAVHALSVVSHEEYSDACEILAATTGGVKASQYKNKMNESKPHRAWAEQLLRRATMFGVINEDVSYIDVISASDQL</sequence>
<dbReference type="AlphaFoldDB" id="A0A853EXL6"/>
<dbReference type="RefSeq" id="WP_056127618.1">
    <property type="nucleotide sequence ID" value="NZ_JACBYE010000064.1"/>
</dbReference>
<dbReference type="PIRSF" id="PIRSF015582">
    <property type="entry name" value="Cit_lyase_B"/>
    <property type="match status" value="1"/>
</dbReference>
<protein>
    <submittedName>
        <fullName evidence="5">HpcH/HpaI aldolase/citrate lyase family protein</fullName>
    </submittedName>
</protein>
<feature type="binding site" evidence="4">
    <location>
        <position position="200"/>
    </location>
    <ligand>
        <name>Mg(2+)</name>
        <dbReference type="ChEBI" id="CHEBI:18420"/>
    </ligand>
</feature>
<evidence type="ECO:0000313" key="6">
    <source>
        <dbReference type="Proteomes" id="UP000561011"/>
    </source>
</evidence>
<evidence type="ECO:0000256" key="2">
    <source>
        <dbReference type="ARBA" id="ARBA00022723"/>
    </source>
</evidence>